<dbReference type="AlphaFoldDB" id="A3CVC2"/>
<dbReference type="HOGENOM" id="CLU_2379442_0_0_2"/>
<name>A3CVC2_METMJ</name>
<evidence type="ECO:0000313" key="1">
    <source>
        <dbReference type="EMBL" id="ABN57322.1"/>
    </source>
</evidence>
<reference evidence="1 2" key="1">
    <citation type="journal article" date="2009" name="Stand. Genomic Sci.">
        <title>Complete genome sequence of Methanoculleus marisnigri Romesser et al. 1981 type strain JR1.</title>
        <authorList>
            <person name="Anderson I.J."/>
            <person name="Sieprawska-Lupa M."/>
            <person name="Lapidus A."/>
            <person name="Nolan M."/>
            <person name="Copeland A."/>
            <person name="Glavina Del Rio T."/>
            <person name="Tice H."/>
            <person name="Dalin E."/>
            <person name="Barry K."/>
            <person name="Saunders E."/>
            <person name="Han C."/>
            <person name="Brettin T."/>
            <person name="Detter J.C."/>
            <person name="Bruce D."/>
            <person name="Mikhailova N."/>
            <person name="Pitluck S."/>
            <person name="Hauser L."/>
            <person name="Land M."/>
            <person name="Lucas S."/>
            <person name="Richardson P."/>
            <person name="Whitman W.B."/>
            <person name="Kyrpides N.C."/>
        </authorList>
    </citation>
    <scope>NUCLEOTIDE SEQUENCE [LARGE SCALE GENOMIC DNA]</scope>
    <source>
        <strain evidence="2">ATCC 35101 / DSM 1498 / JR1</strain>
    </source>
</reference>
<accession>A3CVC2</accession>
<dbReference type="KEGG" id="mem:Memar_1393"/>
<organism evidence="1 2">
    <name type="scientific">Methanoculleus marisnigri (strain ATCC 35101 / DSM 1498 / JR1)</name>
    <dbReference type="NCBI Taxonomy" id="368407"/>
    <lineage>
        <taxon>Archaea</taxon>
        <taxon>Methanobacteriati</taxon>
        <taxon>Methanobacteriota</taxon>
        <taxon>Stenosarchaea group</taxon>
        <taxon>Methanomicrobia</taxon>
        <taxon>Methanomicrobiales</taxon>
        <taxon>Methanomicrobiaceae</taxon>
        <taxon>Methanoculleus</taxon>
    </lineage>
</organism>
<gene>
    <name evidence="1" type="ordered locus">Memar_1393</name>
</gene>
<sequence>MPRNESVPVWPLQHERQPGIVKSSAAAVLSEDKCQPFCRPLFHIQLITMHNGVIHKTIPSRRHGPAGMFDATGRQIDLRVCESQRLAEDGVAKE</sequence>
<protein>
    <submittedName>
        <fullName evidence="1">Uncharacterized protein</fullName>
    </submittedName>
</protein>
<dbReference type="Proteomes" id="UP000002146">
    <property type="component" value="Chromosome"/>
</dbReference>
<evidence type="ECO:0000313" key="2">
    <source>
        <dbReference type="Proteomes" id="UP000002146"/>
    </source>
</evidence>
<dbReference type="STRING" id="368407.Memar_1393"/>
<keyword evidence="2" id="KW-1185">Reference proteome</keyword>
<dbReference type="EMBL" id="CP000562">
    <property type="protein sequence ID" value="ABN57322.1"/>
    <property type="molecule type" value="Genomic_DNA"/>
</dbReference>
<proteinExistence type="predicted"/>